<feature type="transmembrane region" description="Helical" evidence="6">
    <location>
        <begin position="136"/>
        <end position="156"/>
    </location>
</feature>
<evidence type="ECO:0000256" key="3">
    <source>
        <dbReference type="ARBA" id="ARBA00022692"/>
    </source>
</evidence>
<dbReference type="Pfam" id="PF02653">
    <property type="entry name" value="BPD_transp_2"/>
    <property type="match status" value="1"/>
</dbReference>
<dbReference type="EMBL" id="BPMK01000002">
    <property type="protein sequence ID" value="GIZ50559.1"/>
    <property type="molecule type" value="Genomic_DNA"/>
</dbReference>
<protein>
    <submittedName>
        <fullName evidence="7">Branched-chain amino acid ABC transporter permease</fullName>
    </submittedName>
</protein>
<accession>A0ABQ4Q0C8</accession>
<evidence type="ECO:0000256" key="1">
    <source>
        <dbReference type="ARBA" id="ARBA00004651"/>
    </source>
</evidence>
<proteinExistence type="predicted"/>
<organism evidence="7 8">
    <name type="scientific">Noviherbaspirillum aridicola</name>
    <dbReference type="NCBI Taxonomy" id="2849687"/>
    <lineage>
        <taxon>Bacteria</taxon>
        <taxon>Pseudomonadati</taxon>
        <taxon>Pseudomonadota</taxon>
        <taxon>Betaproteobacteria</taxon>
        <taxon>Burkholderiales</taxon>
        <taxon>Oxalobacteraceae</taxon>
        <taxon>Noviherbaspirillum</taxon>
    </lineage>
</organism>
<evidence type="ECO:0000256" key="5">
    <source>
        <dbReference type="ARBA" id="ARBA00023136"/>
    </source>
</evidence>
<dbReference type="PANTHER" id="PTHR30482:SF17">
    <property type="entry name" value="ABC TRANSPORTER ATP-BINDING PROTEIN"/>
    <property type="match status" value="1"/>
</dbReference>
<feature type="transmembrane region" description="Helical" evidence="6">
    <location>
        <begin position="181"/>
        <end position="208"/>
    </location>
</feature>
<feature type="transmembrane region" description="Helical" evidence="6">
    <location>
        <begin position="228"/>
        <end position="247"/>
    </location>
</feature>
<keyword evidence="8" id="KW-1185">Reference proteome</keyword>
<feature type="transmembrane region" description="Helical" evidence="6">
    <location>
        <begin position="58"/>
        <end position="82"/>
    </location>
</feature>
<keyword evidence="4 6" id="KW-1133">Transmembrane helix</keyword>
<dbReference type="Proteomes" id="UP000887222">
    <property type="component" value="Unassembled WGS sequence"/>
</dbReference>
<keyword evidence="3 6" id="KW-0812">Transmembrane</keyword>
<feature type="transmembrane region" description="Helical" evidence="6">
    <location>
        <begin position="267"/>
        <end position="291"/>
    </location>
</feature>
<feature type="transmembrane region" description="Helical" evidence="6">
    <location>
        <begin position="303"/>
        <end position="326"/>
    </location>
</feature>
<feature type="transmembrane region" description="Helical" evidence="6">
    <location>
        <begin position="102"/>
        <end position="124"/>
    </location>
</feature>
<evidence type="ECO:0000313" key="8">
    <source>
        <dbReference type="Proteomes" id="UP000887222"/>
    </source>
</evidence>
<reference evidence="7 8" key="1">
    <citation type="journal article" date="2022" name="Int. J. Syst. Evol. Microbiol.">
        <title>Noviherbaspirillum aridicola sp. nov., isolated from an arid soil in Pakistan.</title>
        <authorList>
            <person name="Khan I.U."/>
            <person name="Saqib M."/>
            <person name="Amin A."/>
            <person name="Hussain F."/>
            <person name="Li L."/>
            <person name="Liu Y.H."/>
            <person name="Fang B.Z."/>
            <person name="Ahmed I."/>
            <person name="Li W.J."/>
        </authorList>
    </citation>
    <scope>NUCLEOTIDE SEQUENCE [LARGE SCALE GENOMIC DNA]</scope>
    <source>
        <strain evidence="7 8">NCCP-691</strain>
    </source>
</reference>
<name>A0ABQ4Q0C8_9BURK</name>
<dbReference type="CDD" id="cd06581">
    <property type="entry name" value="TM_PBP1_LivM_like"/>
    <property type="match status" value="1"/>
</dbReference>
<evidence type="ECO:0000313" key="7">
    <source>
        <dbReference type="EMBL" id="GIZ50559.1"/>
    </source>
</evidence>
<sequence>MSEQILRSDASVHMPPARAFRLPDDRWTIAELVFWLAPVAAFFLFPGYLVLGSQVMIVGLFALSLDLILGYAGMVSLGHAAFFGAGAYTAGLLSVHGWGEPLSGLLAAGLVAGVLGFLASFLVVRGHDLTRLMVTLGLGLMLFEAANKAAFITGGVDGLSGMNMGKLFGVFEFDLYGKTGYLYSLAVLFLIFVFARRLVSSPFGLSLVGIREGARRMPAIGASVNRRLTAIFTVSAAIAGIAGGLLAQTTQFVGLESLSFSRSAELLIILVLGGTGRLYGALVGALVFMLAQDYIAGLDPVYWQFWIGLLLIVIVLFGRGGILGGLERLVAPLRRGRKEGAR</sequence>
<dbReference type="InterPro" id="IPR043428">
    <property type="entry name" value="LivM-like"/>
</dbReference>
<gene>
    <name evidence="7" type="ORF">NCCP691_05730</name>
</gene>
<dbReference type="InterPro" id="IPR001851">
    <property type="entry name" value="ABC_transp_permease"/>
</dbReference>
<evidence type="ECO:0000256" key="2">
    <source>
        <dbReference type="ARBA" id="ARBA00022475"/>
    </source>
</evidence>
<comment type="subcellular location">
    <subcellularLocation>
        <location evidence="1">Cell membrane</location>
        <topology evidence="1">Multi-pass membrane protein</topology>
    </subcellularLocation>
</comment>
<evidence type="ECO:0000256" key="6">
    <source>
        <dbReference type="SAM" id="Phobius"/>
    </source>
</evidence>
<keyword evidence="2" id="KW-1003">Cell membrane</keyword>
<feature type="transmembrane region" description="Helical" evidence="6">
    <location>
        <begin position="32"/>
        <end position="51"/>
    </location>
</feature>
<evidence type="ECO:0000256" key="4">
    <source>
        <dbReference type="ARBA" id="ARBA00022989"/>
    </source>
</evidence>
<dbReference type="PANTHER" id="PTHR30482">
    <property type="entry name" value="HIGH-AFFINITY BRANCHED-CHAIN AMINO ACID TRANSPORT SYSTEM PERMEASE"/>
    <property type="match status" value="1"/>
</dbReference>
<keyword evidence="5 6" id="KW-0472">Membrane</keyword>
<comment type="caution">
    <text evidence="7">The sequence shown here is derived from an EMBL/GenBank/DDBJ whole genome shotgun (WGS) entry which is preliminary data.</text>
</comment>